<evidence type="ECO:0000256" key="2">
    <source>
        <dbReference type="ARBA" id="ARBA00010617"/>
    </source>
</evidence>
<keyword evidence="4 8" id="KW-0479">Metal-binding</keyword>
<keyword evidence="6 8" id="KW-0408">Iron</keyword>
<evidence type="ECO:0000256" key="9">
    <source>
        <dbReference type="SAM" id="Phobius"/>
    </source>
</evidence>
<dbReference type="GO" id="GO:0016705">
    <property type="term" value="F:oxidoreductase activity, acting on paired donors, with incorporation or reduction of molecular oxygen"/>
    <property type="evidence" value="ECO:0007669"/>
    <property type="project" value="InterPro"/>
</dbReference>
<evidence type="ECO:0000256" key="1">
    <source>
        <dbReference type="ARBA" id="ARBA00001971"/>
    </source>
</evidence>
<dbReference type="PRINTS" id="PR00359">
    <property type="entry name" value="BP450"/>
</dbReference>
<name>A0AAV4FKS8_9GAST</name>
<dbReference type="Pfam" id="PF00067">
    <property type="entry name" value="p450"/>
    <property type="match status" value="1"/>
</dbReference>
<dbReference type="PANTHER" id="PTHR24292:SF54">
    <property type="entry name" value="CYP9F3-RELATED"/>
    <property type="match status" value="1"/>
</dbReference>
<accession>A0AAV4FKS8</accession>
<keyword evidence="9" id="KW-0472">Membrane</keyword>
<dbReference type="PRINTS" id="PR00385">
    <property type="entry name" value="P450"/>
</dbReference>
<dbReference type="InterPro" id="IPR002397">
    <property type="entry name" value="Cyt_P450_B"/>
</dbReference>
<dbReference type="Proteomes" id="UP000762676">
    <property type="component" value="Unassembled WGS sequence"/>
</dbReference>
<feature type="transmembrane region" description="Helical" evidence="9">
    <location>
        <begin position="6"/>
        <end position="30"/>
    </location>
</feature>
<evidence type="ECO:0000313" key="11">
    <source>
        <dbReference type="Proteomes" id="UP000762676"/>
    </source>
</evidence>
<comment type="similarity">
    <text evidence="2 8">Belongs to the cytochrome P450 family.</text>
</comment>
<evidence type="ECO:0000256" key="6">
    <source>
        <dbReference type="ARBA" id="ARBA00023004"/>
    </source>
</evidence>
<dbReference type="GO" id="GO:0020037">
    <property type="term" value="F:heme binding"/>
    <property type="evidence" value="ECO:0007669"/>
    <property type="project" value="InterPro"/>
</dbReference>
<evidence type="ECO:0000256" key="8">
    <source>
        <dbReference type="RuleBase" id="RU000461"/>
    </source>
</evidence>
<dbReference type="GO" id="GO:0004497">
    <property type="term" value="F:monooxygenase activity"/>
    <property type="evidence" value="ECO:0007669"/>
    <property type="project" value="UniProtKB-KW"/>
</dbReference>
<dbReference type="InterPro" id="IPR017972">
    <property type="entry name" value="Cyt_P450_CS"/>
</dbReference>
<evidence type="ECO:0000256" key="4">
    <source>
        <dbReference type="ARBA" id="ARBA00022723"/>
    </source>
</evidence>
<dbReference type="EMBL" id="BMAT01007891">
    <property type="protein sequence ID" value="GFR73654.1"/>
    <property type="molecule type" value="Genomic_DNA"/>
</dbReference>
<dbReference type="InterPro" id="IPR050476">
    <property type="entry name" value="Insect_CytP450_Detox"/>
</dbReference>
<keyword evidence="3 8" id="KW-0349">Heme</keyword>
<evidence type="ECO:0000313" key="10">
    <source>
        <dbReference type="EMBL" id="GFR73654.1"/>
    </source>
</evidence>
<dbReference type="PROSITE" id="PS00086">
    <property type="entry name" value="CYTOCHROME_P450"/>
    <property type="match status" value="1"/>
</dbReference>
<dbReference type="InterPro" id="IPR001128">
    <property type="entry name" value="Cyt_P450"/>
</dbReference>
<feature type="transmembrane region" description="Helical" evidence="9">
    <location>
        <begin position="172"/>
        <end position="195"/>
    </location>
</feature>
<dbReference type="InterPro" id="IPR036396">
    <property type="entry name" value="Cyt_P450_sf"/>
</dbReference>
<evidence type="ECO:0000256" key="3">
    <source>
        <dbReference type="ARBA" id="ARBA00022617"/>
    </source>
</evidence>
<keyword evidence="9" id="KW-1133">Transmembrane helix</keyword>
<dbReference type="Gene3D" id="1.10.630.10">
    <property type="entry name" value="Cytochrome P450"/>
    <property type="match status" value="2"/>
</dbReference>
<dbReference type="SUPFAM" id="SSF48264">
    <property type="entry name" value="Cytochrome P450"/>
    <property type="match status" value="2"/>
</dbReference>
<keyword evidence="7 8" id="KW-0503">Monooxygenase</keyword>
<protein>
    <submittedName>
        <fullName evidence="10">Cytochrome P450 3A24</fullName>
    </submittedName>
</protein>
<dbReference type="PANTHER" id="PTHR24292">
    <property type="entry name" value="CYTOCHROME P450"/>
    <property type="match status" value="1"/>
</dbReference>
<gene>
    <name evidence="10" type="ORF">ElyMa_003872600</name>
</gene>
<reference evidence="10 11" key="1">
    <citation type="journal article" date="2021" name="Elife">
        <title>Chloroplast acquisition without the gene transfer in kleptoplastic sea slugs, Plakobranchus ocellatus.</title>
        <authorList>
            <person name="Maeda T."/>
            <person name="Takahashi S."/>
            <person name="Yoshida T."/>
            <person name="Shimamura S."/>
            <person name="Takaki Y."/>
            <person name="Nagai Y."/>
            <person name="Toyoda A."/>
            <person name="Suzuki Y."/>
            <person name="Arimoto A."/>
            <person name="Ishii H."/>
            <person name="Satoh N."/>
            <person name="Nishiyama T."/>
            <person name="Hasebe M."/>
            <person name="Maruyama T."/>
            <person name="Minagawa J."/>
            <person name="Obokata J."/>
            <person name="Shigenobu S."/>
        </authorList>
    </citation>
    <scope>NUCLEOTIDE SEQUENCE [LARGE SCALE GENOMIC DNA]</scope>
</reference>
<sequence>MVVEVVVVGGGGGGVSAVVAVVVIVPSVSVVHQNCLVYRMELSWLLVILALVLVLCLLVVRYSSWTVQHVLPEMGIDVPPASWLLGNFWDGIKYGIFDVQTHFYNMFKDKKVYGMVDYRTPVIVLRDLDLIKDVCIKHFSNFADRRVLLNLDPPFDQNLLTIFGDHWKRGQALLFILAGYDTVSNVLAFTLFLLANHPDHQRLVQEELDSKLSNSGQEDTVPNYEAVQNLPYLDQCINETMRLFPPGIVLDRVCTEEITLHGINFPKGMPVVLPIYAIQMDPDIWEEPKEFKPERFSPEAREARHQCSFFPWGHGPRNCIGMRLGQLELKIVLATVLSRFNVVPCEKTVYPVKLISWQLAAKDGLWVRLERRAKK</sequence>
<keyword evidence="11" id="KW-1185">Reference proteome</keyword>
<comment type="caution">
    <text evidence="10">The sequence shown here is derived from an EMBL/GenBank/DDBJ whole genome shotgun (WGS) entry which is preliminary data.</text>
</comment>
<keyword evidence="9" id="KW-0812">Transmembrane</keyword>
<proteinExistence type="inferred from homology"/>
<evidence type="ECO:0000256" key="7">
    <source>
        <dbReference type="ARBA" id="ARBA00023033"/>
    </source>
</evidence>
<evidence type="ECO:0000256" key="5">
    <source>
        <dbReference type="ARBA" id="ARBA00023002"/>
    </source>
</evidence>
<dbReference type="AlphaFoldDB" id="A0AAV4FKS8"/>
<organism evidence="10 11">
    <name type="scientific">Elysia marginata</name>
    <dbReference type="NCBI Taxonomy" id="1093978"/>
    <lineage>
        <taxon>Eukaryota</taxon>
        <taxon>Metazoa</taxon>
        <taxon>Spiralia</taxon>
        <taxon>Lophotrochozoa</taxon>
        <taxon>Mollusca</taxon>
        <taxon>Gastropoda</taxon>
        <taxon>Heterobranchia</taxon>
        <taxon>Euthyneura</taxon>
        <taxon>Panpulmonata</taxon>
        <taxon>Sacoglossa</taxon>
        <taxon>Placobranchoidea</taxon>
        <taxon>Plakobranchidae</taxon>
        <taxon>Elysia</taxon>
    </lineage>
</organism>
<dbReference type="GO" id="GO:0005506">
    <property type="term" value="F:iron ion binding"/>
    <property type="evidence" value="ECO:0007669"/>
    <property type="project" value="InterPro"/>
</dbReference>
<feature type="transmembrane region" description="Helical" evidence="9">
    <location>
        <begin position="42"/>
        <end position="62"/>
    </location>
</feature>
<keyword evidence="5 8" id="KW-0560">Oxidoreductase</keyword>
<comment type="cofactor">
    <cofactor evidence="1">
        <name>heme</name>
        <dbReference type="ChEBI" id="CHEBI:30413"/>
    </cofactor>
</comment>